<keyword evidence="1" id="KW-0597">Phosphoprotein</keyword>
<feature type="domain" description="Ubinuclein middle" evidence="3">
    <location>
        <begin position="189"/>
        <end position="360"/>
    </location>
</feature>
<dbReference type="Proteomes" id="UP000078046">
    <property type="component" value="Unassembled WGS sequence"/>
</dbReference>
<dbReference type="PANTHER" id="PTHR21669:SF28">
    <property type="entry name" value="YEMANUCLEIN"/>
    <property type="match status" value="1"/>
</dbReference>
<dbReference type="GO" id="GO:0006325">
    <property type="term" value="P:chromatin organization"/>
    <property type="evidence" value="ECO:0007669"/>
    <property type="project" value="TreeGrafter"/>
</dbReference>
<comment type="caution">
    <text evidence="4">The sequence shown here is derived from an EMBL/GenBank/DDBJ whole genome shotgun (WGS) entry which is preliminary data.</text>
</comment>
<reference evidence="4 5" key="1">
    <citation type="submission" date="2016-04" db="EMBL/GenBank/DDBJ databases">
        <title>The genome of Intoshia linei affirms orthonectids as highly simplified spiralians.</title>
        <authorList>
            <person name="Mikhailov K.V."/>
            <person name="Slusarev G.S."/>
            <person name="Nikitin M.A."/>
            <person name="Logacheva M.D."/>
            <person name="Penin A."/>
            <person name="Aleoshin V."/>
            <person name="Panchin Y.V."/>
        </authorList>
    </citation>
    <scope>NUCLEOTIDE SEQUENCE [LARGE SCALE GENOMIC DNA]</scope>
    <source>
        <strain evidence="4">Intl2013</strain>
        <tissue evidence="4">Whole animal</tissue>
    </source>
</reference>
<feature type="domain" description="Hpc2-related" evidence="2">
    <location>
        <begin position="67"/>
        <end position="111"/>
    </location>
</feature>
<dbReference type="AlphaFoldDB" id="A0A177B2Z2"/>
<dbReference type="OrthoDB" id="68076at2759"/>
<keyword evidence="5" id="KW-1185">Reference proteome</keyword>
<proteinExistence type="predicted"/>
<evidence type="ECO:0000313" key="4">
    <source>
        <dbReference type="EMBL" id="OAF67963.1"/>
    </source>
</evidence>
<gene>
    <name evidence="4" type="ORF">A3Q56_04316</name>
</gene>
<dbReference type="InterPro" id="IPR014840">
    <property type="entry name" value="HRD"/>
</dbReference>
<accession>A0A177B2Z2</accession>
<evidence type="ECO:0000313" key="5">
    <source>
        <dbReference type="Proteomes" id="UP000078046"/>
    </source>
</evidence>
<dbReference type="InterPro" id="IPR026947">
    <property type="entry name" value="UBN_middle_dom"/>
</dbReference>
<dbReference type="Pfam" id="PF14075">
    <property type="entry name" value="UBN_AB"/>
    <property type="match status" value="1"/>
</dbReference>
<evidence type="ECO:0000256" key="1">
    <source>
        <dbReference type="ARBA" id="ARBA00022553"/>
    </source>
</evidence>
<protein>
    <recommendedName>
        <fullName evidence="6">Hpc2-related domain-containing protein</fullName>
    </recommendedName>
</protein>
<name>A0A177B2Z2_9BILA</name>
<evidence type="ECO:0008006" key="6">
    <source>
        <dbReference type="Google" id="ProtNLM"/>
    </source>
</evidence>
<evidence type="ECO:0000259" key="3">
    <source>
        <dbReference type="Pfam" id="PF14075"/>
    </source>
</evidence>
<organism evidence="4 5">
    <name type="scientific">Intoshia linei</name>
    <dbReference type="NCBI Taxonomy" id="1819745"/>
    <lineage>
        <taxon>Eukaryota</taxon>
        <taxon>Metazoa</taxon>
        <taxon>Spiralia</taxon>
        <taxon>Lophotrochozoa</taxon>
        <taxon>Mesozoa</taxon>
        <taxon>Orthonectida</taxon>
        <taxon>Rhopaluridae</taxon>
        <taxon>Intoshia</taxon>
    </lineage>
</organism>
<dbReference type="EMBL" id="LWCA01000539">
    <property type="protein sequence ID" value="OAF67963.1"/>
    <property type="molecule type" value="Genomic_DNA"/>
</dbReference>
<evidence type="ECO:0000259" key="2">
    <source>
        <dbReference type="Pfam" id="PF08729"/>
    </source>
</evidence>
<dbReference type="PANTHER" id="PTHR21669">
    <property type="entry name" value="CAPZ-INTERACTING PROTEIN AND RELATED PROTEINS"/>
    <property type="match status" value="1"/>
</dbReference>
<dbReference type="GO" id="GO:0005634">
    <property type="term" value="C:nucleus"/>
    <property type="evidence" value="ECO:0007669"/>
    <property type="project" value="TreeGrafter"/>
</dbReference>
<sequence length="516" mass="59540">MAMSGTRYNIKLKEPNDDSYSEFSYFYLSDYKNEDEPNGCIVIDNIDVDYATIEKLNQKNKKRKLYEEDLVDLTDGYDIDDPFIDDTEVFDEQLPYWLTTDRGGFYINKGILNFKRVNRDESTQINVMPDLQLIDKEKNKIKQKPKKICIDDTECDDALKAAIAFVKPEDTDVVEVMKKLPISYSAVDTKELETVILQLINYSENFEESVNTLFWAWISKFLRSKKYLINKMCIQNGESKLKKLISLLHCQIDSQMPLSIKNYQENVQNFKSMTMKNLENSNDKICGTSMVSIPLYKPKMIFVFTPEIILLMRRIVSEKLSHVKYYSICINNKDDAIQYIKNFFKVSIKHLWSKGWISATIFLRKVSVVFSKYSNKPENKIKFHTESKPNQRILQTGVSDTQSIMVATNNVDIDHGYSKEYHDKLKTNTFMNLANTIPTPITKIPSLIQLSLESNPISSIKENLVSTVNDINLDSITTKNIQPGVEMFFENTDPVIISDNSQDEANNLQSQSLFSG</sequence>
<dbReference type="Pfam" id="PF08729">
    <property type="entry name" value="HUN"/>
    <property type="match status" value="1"/>
</dbReference>